<dbReference type="Pfam" id="PF00069">
    <property type="entry name" value="Pkinase"/>
    <property type="match status" value="1"/>
</dbReference>
<accession>S9PAP3</accession>
<dbReference type="EMBL" id="ANAH02000017">
    <property type="protein sequence ID" value="EPX59347.1"/>
    <property type="molecule type" value="Genomic_DNA"/>
</dbReference>
<keyword evidence="2" id="KW-0547">Nucleotide-binding</keyword>
<proteinExistence type="predicted"/>
<dbReference type="Proteomes" id="UP000011682">
    <property type="component" value="Unassembled WGS sequence"/>
</dbReference>
<evidence type="ECO:0000256" key="1">
    <source>
        <dbReference type="ARBA" id="ARBA00022679"/>
    </source>
</evidence>
<evidence type="ECO:0000259" key="5">
    <source>
        <dbReference type="PROSITE" id="PS50011"/>
    </source>
</evidence>
<dbReference type="PROSITE" id="PS50011">
    <property type="entry name" value="PROTEIN_KINASE_DOM"/>
    <property type="match status" value="1"/>
</dbReference>
<evidence type="ECO:0000313" key="6">
    <source>
        <dbReference type="EMBL" id="EPX59347.1"/>
    </source>
</evidence>
<dbReference type="InterPro" id="IPR008271">
    <property type="entry name" value="Ser/Thr_kinase_AS"/>
</dbReference>
<dbReference type="PROSITE" id="PS00108">
    <property type="entry name" value="PROTEIN_KINASE_ST"/>
    <property type="match status" value="1"/>
</dbReference>
<keyword evidence="1" id="KW-0808">Transferase</keyword>
<dbReference type="SMART" id="SM00220">
    <property type="entry name" value="S_TKc"/>
    <property type="match status" value="1"/>
</dbReference>
<dbReference type="InterPro" id="IPR011009">
    <property type="entry name" value="Kinase-like_dom_sf"/>
</dbReference>
<feature type="domain" description="Protein kinase" evidence="5">
    <location>
        <begin position="20"/>
        <end position="289"/>
    </location>
</feature>
<evidence type="ECO:0000256" key="2">
    <source>
        <dbReference type="ARBA" id="ARBA00022741"/>
    </source>
</evidence>
<dbReference type="OrthoDB" id="5477268at2"/>
<dbReference type="PANTHER" id="PTHR43289:SF6">
    <property type="entry name" value="SERINE_THREONINE-PROTEIN KINASE NEKL-3"/>
    <property type="match status" value="1"/>
</dbReference>
<dbReference type="GO" id="GO:0005524">
    <property type="term" value="F:ATP binding"/>
    <property type="evidence" value="ECO:0007669"/>
    <property type="project" value="UniProtKB-KW"/>
</dbReference>
<comment type="caution">
    <text evidence="6">The sequence shown here is derived from an EMBL/GenBank/DDBJ whole genome shotgun (WGS) entry which is preliminary data.</text>
</comment>
<name>S9PAP3_CYSF2</name>
<dbReference type="Pfam" id="PF13191">
    <property type="entry name" value="AAA_16"/>
    <property type="match status" value="1"/>
</dbReference>
<dbReference type="SUPFAM" id="SSF52540">
    <property type="entry name" value="P-loop containing nucleoside triphosphate hydrolases"/>
    <property type="match status" value="1"/>
</dbReference>
<keyword evidence="3 6" id="KW-0418">Kinase</keyword>
<gene>
    <name evidence="6" type="ORF">D187_002837</name>
</gene>
<dbReference type="InterPro" id="IPR019734">
    <property type="entry name" value="TPR_rpt"/>
</dbReference>
<dbReference type="InterPro" id="IPR041664">
    <property type="entry name" value="AAA_16"/>
</dbReference>
<evidence type="ECO:0000313" key="7">
    <source>
        <dbReference type="Proteomes" id="UP000011682"/>
    </source>
</evidence>
<dbReference type="Gene3D" id="1.10.510.10">
    <property type="entry name" value="Transferase(Phosphotransferase) domain 1"/>
    <property type="match status" value="1"/>
</dbReference>
<dbReference type="eggNOG" id="COG0515">
    <property type="taxonomic scope" value="Bacteria"/>
</dbReference>
<dbReference type="CDD" id="cd14014">
    <property type="entry name" value="STKc_PknB_like"/>
    <property type="match status" value="1"/>
</dbReference>
<keyword evidence="4" id="KW-0067">ATP-binding</keyword>
<dbReference type="SMART" id="SM00028">
    <property type="entry name" value="TPR"/>
    <property type="match status" value="4"/>
</dbReference>
<dbReference type="InterPro" id="IPR011990">
    <property type="entry name" value="TPR-like_helical_dom_sf"/>
</dbReference>
<keyword evidence="7" id="KW-1185">Reference proteome</keyword>
<protein>
    <submittedName>
        <fullName evidence="6">Serine/threonine-protein kinase pknB</fullName>
    </submittedName>
</protein>
<dbReference type="RefSeq" id="WP_002628909.1">
    <property type="nucleotide sequence ID" value="NZ_ANAH02000017.1"/>
</dbReference>
<dbReference type="InterPro" id="IPR000719">
    <property type="entry name" value="Prot_kinase_dom"/>
</dbReference>
<dbReference type="SUPFAM" id="SSF56112">
    <property type="entry name" value="Protein kinase-like (PK-like)"/>
    <property type="match status" value="1"/>
</dbReference>
<dbReference type="GO" id="GO:0004674">
    <property type="term" value="F:protein serine/threonine kinase activity"/>
    <property type="evidence" value="ECO:0007669"/>
    <property type="project" value="TreeGrafter"/>
</dbReference>
<organism evidence="6 7">
    <name type="scientific">Cystobacter fuscus (strain ATCC 25194 / DSM 2262 / NBRC 100088 / M29)</name>
    <dbReference type="NCBI Taxonomy" id="1242864"/>
    <lineage>
        <taxon>Bacteria</taxon>
        <taxon>Pseudomonadati</taxon>
        <taxon>Myxococcota</taxon>
        <taxon>Myxococcia</taxon>
        <taxon>Myxococcales</taxon>
        <taxon>Cystobacterineae</taxon>
        <taxon>Archangiaceae</taxon>
        <taxon>Cystobacter</taxon>
    </lineage>
</organism>
<dbReference type="eggNOG" id="COG2909">
    <property type="taxonomic scope" value="Bacteria"/>
</dbReference>
<evidence type="ECO:0000256" key="4">
    <source>
        <dbReference type="ARBA" id="ARBA00022840"/>
    </source>
</evidence>
<sequence length="1316" mass="145371">MEEPHLARERAPPPFAIAGYHLEEVLARGGFGTLVRARREQDGERVALKVAHPEFPLAWAQLHREAAVLRALGPPTVPAVYEVGTFIAKEVPYIAMQLITQPTLAELLARRGAPLPTDMFARCALALVDALAVVHTRGFVHGDLKPENIYYDDAAGRAGFFDFGLSRALHAPVEPMPEGTRFIPSEGAFAGTAEYMAPEQCEGRADLDARADLYALGVILYELLTGQPPFFGKQADVLQAHLSRRPPRPGELAPIPESLEQVVLRCLVKERDRRFGRAEDVGSALREALSRQEQPRPRALTPPPHLRLVHPAPRRRTVAVLFFRSSATPVTLQKVLASFGGHLAFHEDSRFAGVFEPDAGDKPLQHALRAAEGLVAQELATATLLDLLSVVVQPRPGGPPRYLGNALSRNEPELGQDGAPPLLLTRTAVEALQEKQCVPVPERPGFFRIATLAVAPQDVTDLCLESGELLGRDGELAELERSASLALEEQAPALVTVLGGWGHGKSHLGATLVQRLQVRLPHARVYSWRARQPIQGGLEGSLRMLIRAALGPAWLEKQLPEEMGRATCLELLGPALSTELWPGVASALGWLTHTASEVRSRAAAPGALRSLAMRAAGELLAARARRQPLCFILDDAHYAEETVLDALEYATRAGTRHPLWVCVLARAGFARGRASSGTRAEHHRRLELAPLSLASAMELCRQHLHPAENIPAEALARLAHHAQRVPLLIVELMRGLKRQGLVRQHTSGGSWYLATDELDRIPELHLVEWLVERELNTLPGELAAHARLCALLGPDFTLEETEDVVRELDRTGGAEDFPLDPRHATRRLLEQGLLVDDGRGNLGFRNELLRAIVARTLPKQDQTRIHRAAYRHHRRELRSGERQRMPRLALHAAAAGLRQEAAAIYGDLADSARARHAYLEAESTYTRKLELLDEGDAWRRRLALRGRGLMRYRVGRYEDSLADFAEARTLAQRMGAVGEEVGLLLDESMALDWMNDYGRSEARVVEARRLLLSAGLCSALLEARVLLGLGRAQLRKGLWEEARVLLEEAATRARGLGDAGYESLVVSLLMLAAILPTLGRIGEAGLIFEEVIAACDRRGDRLHLGSAINNRRNLWVAREDLQSALRDQERVMQLGRELGMVGWEYFAEYNMGELLYQAGDTRAALPHITRAIALERRYPEVAPRPWALLLEARVLAFSGEDARAREVFSAVCQEVERVGARFSPAEEVLLHSVELATREASAEEWRELQARCDRCSTEQEPLEVLELRALARLRRGGREEAVGLLVEALRRAALIPNLMRARLRRSLERASLPGTA</sequence>
<evidence type="ECO:0000256" key="3">
    <source>
        <dbReference type="ARBA" id="ARBA00022777"/>
    </source>
</evidence>
<dbReference type="Gene3D" id="3.30.200.20">
    <property type="entry name" value="Phosphorylase Kinase, domain 1"/>
    <property type="match status" value="1"/>
</dbReference>
<dbReference type="InterPro" id="IPR027417">
    <property type="entry name" value="P-loop_NTPase"/>
</dbReference>
<reference evidence="6" key="1">
    <citation type="submission" date="2013-05" db="EMBL/GenBank/DDBJ databases">
        <title>Genome assembly of Cystobacter fuscus DSM 2262.</title>
        <authorList>
            <person name="Sharma G."/>
            <person name="Khatri I."/>
            <person name="Kaur C."/>
            <person name="Mayilraj S."/>
            <person name="Subramanian S."/>
        </authorList>
    </citation>
    <scope>NUCLEOTIDE SEQUENCE [LARGE SCALE GENOMIC DNA]</scope>
    <source>
        <strain evidence="6">DSM 2262</strain>
    </source>
</reference>
<dbReference type="PANTHER" id="PTHR43289">
    <property type="entry name" value="MITOGEN-ACTIVATED PROTEIN KINASE KINASE KINASE 20-RELATED"/>
    <property type="match status" value="1"/>
</dbReference>
<dbReference type="SUPFAM" id="SSF48452">
    <property type="entry name" value="TPR-like"/>
    <property type="match status" value="2"/>
</dbReference>
<dbReference type="Gene3D" id="1.25.40.10">
    <property type="entry name" value="Tetratricopeptide repeat domain"/>
    <property type="match status" value="2"/>
</dbReference>